<accession>A0ABQ1FX41</accession>
<dbReference type="Proteomes" id="UP000617979">
    <property type="component" value="Unassembled WGS sequence"/>
</dbReference>
<sequence>MSVIPFRIPGIQRVTGVVVTQNIAGHLEREVMVRVRFESGHEITTPLLPTMRALLDLEHPRDTIGRMIVRECLDAGR</sequence>
<proteinExistence type="predicted"/>
<keyword evidence="2" id="KW-1185">Reference proteome</keyword>
<protein>
    <submittedName>
        <fullName evidence="1">Uncharacterized protein</fullName>
    </submittedName>
</protein>
<gene>
    <name evidence="1" type="ORF">GCM10007416_00360</name>
</gene>
<comment type="caution">
    <text evidence="1">The sequence shown here is derived from an EMBL/GenBank/DDBJ whole genome shotgun (WGS) entry which is preliminary data.</text>
</comment>
<evidence type="ECO:0000313" key="2">
    <source>
        <dbReference type="Proteomes" id="UP000617979"/>
    </source>
</evidence>
<reference evidence="2" key="1">
    <citation type="journal article" date="2019" name="Int. J. Syst. Evol. Microbiol.">
        <title>The Global Catalogue of Microorganisms (GCM) 10K type strain sequencing project: providing services to taxonomists for standard genome sequencing and annotation.</title>
        <authorList>
            <consortium name="The Broad Institute Genomics Platform"/>
            <consortium name="The Broad Institute Genome Sequencing Center for Infectious Disease"/>
            <person name="Wu L."/>
            <person name="Ma J."/>
        </authorList>
    </citation>
    <scope>NUCLEOTIDE SEQUENCE [LARGE SCALE GENOMIC DNA]</scope>
    <source>
        <strain evidence="2">CGMCC 1.12404</strain>
    </source>
</reference>
<evidence type="ECO:0000313" key="1">
    <source>
        <dbReference type="EMBL" id="GGA31771.1"/>
    </source>
</evidence>
<organism evidence="1 2">
    <name type="scientific">Kroppenstedtia guangzhouensis</name>
    <dbReference type="NCBI Taxonomy" id="1274356"/>
    <lineage>
        <taxon>Bacteria</taxon>
        <taxon>Bacillati</taxon>
        <taxon>Bacillota</taxon>
        <taxon>Bacilli</taxon>
        <taxon>Bacillales</taxon>
        <taxon>Thermoactinomycetaceae</taxon>
        <taxon>Kroppenstedtia</taxon>
    </lineage>
</organism>
<dbReference type="EMBL" id="BMEX01000001">
    <property type="protein sequence ID" value="GGA31771.1"/>
    <property type="molecule type" value="Genomic_DNA"/>
</dbReference>
<name>A0ABQ1FX41_9BACL</name>
<dbReference type="RefSeq" id="WP_188428593.1">
    <property type="nucleotide sequence ID" value="NZ_BMEX01000001.1"/>
</dbReference>